<feature type="compositionally biased region" description="Low complexity" evidence="1">
    <location>
        <begin position="57"/>
        <end position="72"/>
    </location>
</feature>
<sequence>MTEDQVAHGEGARGRVTFTAFSSADDPMLIAWGRFRSQLAGAGDQIGPGIKASAARTVATATAPHRPAAAAAAEERHGRGDAQASGLWRLLASNNRELGRSYLLYSSHAAARTHVQRLQAASAGLEVVIMDGPVNASHGWVVTCGGTPVMTCGRWYSSTSTSIASAMGALAALHRAVLSEDVDRTAPSRRFSRRVPMKSQVDAW</sequence>
<comment type="caution">
    <text evidence="2">The sequence shown here is derived from an EMBL/GenBank/DDBJ whole genome shotgun (WGS) entry which is preliminary data.</text>
</comment>
<dbReference type="RefSeq" id="WP_157416763.1">
    <property type="nucleotide sequence ID" value="NZ_BAAAMK010000003.1"/>
</dbReference>
<reference evidence="3" key="1">
    <citation type="journal article" date="2019" name="Int. J. Syst. Evol. Microbiol.">
        <title>The Global Catalogue of Microorganisms (GCM) 10K type strain sequencing project: providing services to taxonomists for standard genome sequencing and annotation.</title>
        <authorList>
            <consortium name="The Broad Institute Genomics Platform"/>
            <consortium name="The Broad Institute Genome Sequencing Center for Infectious Disease"/>
            <person name="Wu L."/>
            <person name="Ma J."/>
        </authorList>
    </citation>
    <scope>NUCLEOTIDE SEQUENCE [LARGE SCALE GENOMIC DNA]</scope>
    <source>
        <strain evidence="3">JCM 13584</strain>
    </source>
</reference>
<protein>
    <submittedName>
        <fullName evidence="2">Uncharacterized protein</fullName>
    </submittedName>
</protein>
<proteinExistence type="predicted"/>
<name>A0ABP5BX24_9MICO</name>
<evidence type="ECO:0000313" key="2">
    <source>
        <dbReference type="EMBL" id="GAA1954126.1"/>
    </source>
</evidence>
<dbReference type="Proteomes" id="UP001499954">
    <property type="component" value="Unassembled WGS sequence"/>
</dbReference>
<organism evidence="2 3">
    <name type="scientific">Agromyces allii</name>
    <dbReference type="NCBI Taxonomy" id="393607"/>
    <lineage>
        <taxon>Bacteria</taxon>
        <taxon>Bacillati</taxon>
        <taxon>Actinomycetota</taxon>
        <taxon>Actinomycetes</taxon>
        <taxon>Micrococcales</taxon>
        <taxon>Microbacteriaceae</taxon>
        <taxon>Agromyces</taxon>
    </lineage>
</organism>
<gene>
    <name evidence="2" type="ORF">GCM10009717_20030</name>
</gene>
<evidence type="ECO:0000256" key="1">
    <source>
        <dbReference type="SAM" id="MobiDB-lite"/>
    </source>
</evidence>
<feature type="region of interest" description="Disordered" evidence="1">
    <location>
        <begin position="57"/>
        <end position="78"/>
    </location>
</feature>
<keyword evidence="3" id="KW-1185">Reference proteome</keyword>
<dbReference type="EMBL" id="BAAAMK010000003">
    <property type="protein sequence ID" value="GAA1954126.1"/>
    <property type="molecule type" value="Genomic_DNA"/>
</dbReference>
<evidence type="ECO:0000313" key="3">
    <source>
        <dbReference type="Proteomes" id="UP001499954"/>
    </source>
</evidence>
<accession>A0ABP5BX24</accession>